<dbReference type="Pfam" id="PF02826">
    <property type="entry name" value="2-Hacid_dh_C"/>
    <property type="match status" value="1"/>
</dbReference>
<evidence type="ECO:0000313" key="5">
    <source>
        <dbReference type="EMBL" id="KRK70898.1"/>
    </source>
</evidence>
<dbReference type="Proteomes" id="UP000051804">
    <property type="component" value="Unassembled WGS sequence"/>
</dbReference>
<keyword evidence="2" id="KW-0560">Oxidoreductase</keyword>
<dbReference type="PATRIC" id="fig|1291734.4.peg.84"/>
<name>A0A0R1JTL4_9LACO</name>
<dbReference type="PANTHER" id="PTHR43761">
    <property type="entry name" value="D-ISOMER SPECIFIC 2-HYDROXYACID DEHYDROGENASE FAMILY PROTEIN (AFU_ORTHOLOGUE AFUA_1G13630)"/>
    <property type="match status" value="1"/>
</dbReference>
<evidence type="ECO:0000259" key="4">
    <source>
        <dbReference type="Pfam" id="PF02826"/>
    </source>
</evidence>
<protein>
    <submittedName>
        <fullName evidence="5">D-3-phosphoglycerate dehydrogenase</fullName>
    </submittedName>
</protein>
<evidence type="ECO:0000256" key="2">
    <source>
        <dbReference type="ARBA" id="ARBA00023002"/>
    </source>
</evidence>
<dbReference type="PANTHER" id="PTHR43761:SF1">
    <property type="entry name" value="D-ISOMER SPECIFIC 2-HYDROXYACID DEHYDROGENASE CATALYTIC DOMAIN-CONTAINING PROTEIN-RELATED"/>
    <property type="match status" value="1"/>
</dbReference>
<dbReference type="InterPro" id="IPR050418">
    <property type="entry name" value="D-iso_2-hydroxyacid_DH_PdxB"/>
</dbReference>
<feature type="domain" description="D-isomer specific 2-hydroxyacid dehydrogenase NAD-binding" evidence="4">
    <location>
        <begin position="112"/>
        <end position="286"/>
    </location>
</feature>
<comment type="caution">
    <text evidence="5">The sequence shown here is derived from an EMBL/GenBank/DDBJ whole genome shotgun (WGS) entry which is preliminary data.</text>
</comment>
<gene>
    <name evidence="5" type="ORF">FD02_GL000079</name>
</gene>
<dbReference type="SUPFAM" id="SSF51735">
    <property type="entry name" value="NAD(P)-binding Rossmann-fold domains"/>
    <property type="match status" value="1"/>
</dbReference>
<evidence type="ECO:0000256" key="3">
    <source>
        <dbReference type="ARBA" id="ARBA00023027"/>
    </source>
</evidence>
<dbReference type="CDD" id="cd12172">
    <property type="entry name" value="PGDH_like_2"/>
    <property type="match status" value="1"/>
</dbReference>
<evidence type="ECO:0000256" key="1">
    <source>
        <dbReference type="ARBA" id="ARBA00005854"/>
    </source>
</evidence>
<dbReference type="STRING" id="1291734.FD02_GL000079"/>
<accession>A0A0R1JTL4</accession>
<sequence length="311" mass="33685">MLKVLITPRGFANNGLNQVAKMKAAGLTVDYNDTGLPYSPEVFLEKAKDASAIIVGVDKVDKALIDQCPKLKVVCKFGVGTDNIDVEYANQKNIYVGRTVGSNSLAVAEHVMAFMYATAKNLYATIKEVKEGRWDKPTGSELFGKTLGIIGFGAIGKHLARQAVGVGMTVKVNDVFDIPQDILNEYHVTSTTPDDIYQTADYVSLHLPLLESTRNTVGKKQLEEMKESAVLINAARGGIVDEGALYEALKNHEISAACFDVFTTEPPAANEPLLQLDNFFLTSHTAARTVESDVRTCEISTGIVLKQLGLA</sequence>
<reference evidence="5 6" key="1">
    <citation type="journal article" date="2015" name="Genome Announc.">
        <title>Expanding the biotechnology potential of lactobacilli through comparative genomics of 213 strains and associated genera.</title>
        <authorList>
            <person name="Sun Z."/>
            <person name="Harris H.M."/>
            <person name="McCann A."/>
            <person name="Guo C."/>
            <person name="Argimon S."/>
            <person name="Zhang W."/>
            <person name="Yang X."/>
            <person name="Jeffery I.B."/>
            <person name="Cooney J.C."/>
            <person name="Kagawa T.F."/>
            <person name="Liu W."/>
            <person name="Song Y."/>
            <person name="Salvetti E."/>
            <person name="Wrobel A."/>
            <person name="Rasinkangas P."/>
            <person name="Parkhill J."/>
            <person name="Rea M.C."/>
            <person name="O'Sullivan O."/>
            <person name="Ritari J."/>
            <person name="Douillard F.P."/>
            <person name="Paul Ross R."/>
            <person name="Yang R."/>
            <person name="Briner A.E."/>
            <person name="Felis G.E."/>
            <person name="de Vos W.M."/>
            <person name="Barrangou R."/>
            <person name="Klaenhammer T.R."/>
            <person name="Caufield P.W."/>
            <person name="Cui Y."/>
            <person name="Zhang H."/>
            <person name="O'Toole P.W."/>
        </authorList>
    </citation>
    <scope>NUCLEOTIDE SEQUENCE [LARGE SCALE GENOMIC DNA]</scope>
    <source>
        <strain evidence="5 6">JCM 17158</strain>
    </source>
</reference>
<proteinExistence type="inferred from homology"/>
<keyword evidence="3" id="KW-0520">NAD</keyword>
<dbReference type="SUPFAM" id="SSF52283">
    <property type="entry name" value="Formate/glycerate dehydrogenase catalytic domain-like"/>
    <property type="match status" value="1"/>
</dbReference>
<dbReference type="InterPro" id="IPR029753">
    <property type="entry name" value="D-isomer_DH_CS"/>
</dbReference>
<dbReference type="InterPro" id="IPR036291">
    <property type="entry name" value="NAD(P)-bd_dom_sf"/>
</dbReference>
<dbReference type="InterPro" id="IPR006140">
    <property type="entry name" value="D-isomer_DH_NAD-bd"/>
</dbReference>
<dbReference type="GO" id="GO:0051287">
    <property type="term" value="F:NAD binding"/>
    <property type="evidence" value="ECO:0007669"/>
    <property type="project" value="InterPro"/>
</dbReference>
<dbReference type="PROSITE" id="PS00671">
    <property type="entry name" value="D_2_HYDROXYACID_DH_3"/>
    <property type="match status" value="1"/>
</dbReference>
<comment type="similarity">
    <text evidence="1">Belongs to the D-isomer specific 2-hydroxyacid dehydrogenase family.</text>
</comment>
<evidence type="ECO:0000313" key="6">
    <source>
        <dbReference type="Proteomes" id="UP000051804"/>
    </source>
</evidence>
<dbReference type="EMBL" id="AZDJ01000030">
    <property type="protein sequence ID" value="KRK70898.1"/>
    <property type="molecule type" value="Genomic_DNA"/>
</dbReference>
<dbReference type="GO" id="GO:0016616">
    <property type="term" value="F:oxidoreductase activity, acting on the CH-OH group of donors, NAD or NADP as acceptor"/>
    <property type="evidence" value="ECO:0007669"/>
    <property type="project" value="InterPro"/>
</dbReference>
<dbReference type="AlphaFoldDB" id="A0A0R1JTL4"/>
<organism evidence="5 6">
    <name type="scientific">Lacticaseibacillus nasuensis JCM 17158</name>
    <dbReference type="NCBI Taxonomy" id="1291734"/>
    <lineage>
        <taxon>Bacteria</taxon>
        <taxon>Bacillati</taxon>
        <taxon>Bacillota</taxon>
        <taxon>Bacilli</taxon>
        <taxon>Lactobacillales</taxon>
        <taxon>Lactobacillaceae</taxon>
        <taxon>Lacticaseibacillus</taxon>
    </lineage>
</organism>
<keyword evidence="6" id="KW-1185">Reference proteome</keyword>
<dbReference type="Gene3D" id="3.40.50.720">
    <property type="entry name" value="NAD(P)-binding Rossmann-like Domain"/>
    <property type="match status" value="2"/>
</dbReference>